<dbReference type="EC" id="3.2.1.4" evidence="8"/>
<dbReference type="Proteomes" id="UP000608071">
    <property type="component" value="Unassembled WGS sequence"/>
</dbReference>
<proteinExistence type="inferred from homology"/>
<evidence type="ECO:0000256" key="5">
    <source>
        <dbReference type="ARBA" id="ARBA00023326"/>
    </source>
</evidence>
<keyword evidence="8" id="KW-0136">Cellulose degradation</keyword>
<sequence>MNEIKCAVAMNQIGYPINGQKTAVFNEKSSGFHIEEEGTKRIVYRGKTSQPAFDRSSGSEVRKGGFSELAKPGTYVLVDDEGNRSTPFALEERPYGELHNGLLKAFYYLRCGETLDEKYAGEWGHKSCHTKLGVVHGEEGVYLDGNGGWHDAGDYGKYVVAGAKAVADLLLAYEMYPKAFVNSIPLPESDQVMPDVLHECKVELDFLFKMQDKRSGGVYHKLTTRHFPGLSIMPEDDLDELVFSPISAAATASYAAIMAFASRIYRTYDLSYADQCLRSAEYAWEWILKHPEAGGFKNPADITTGEYGDGCLFDEKYWAAAELYHTTNQEKYHSAFREYSTESFPKCELGWADVGGYGTISYLRKGKTEENQTLYDSLQEELISEAERLLSICENDGYGISLEEKDYMWGSNMVLMNRAMLLLIAMEWSPKPEYVKAAAQHLHYLLGQNTLHLSYVTGFGTHSVMKPHHRPSVGDDVDAPVPGMVAGGPNRNLNDEIMERTLQGKPAAASYIDHEDSYAGNEITIYWNSPALFVVSYFNQK</sequence>
<dbReference type="InterPro" id="IPR012341">
    <property type="entry name" value="6hp_glycosidase-like_sf"/>
</dbReference>
<gene>
    <name evidence="11" type="ORF">H9647_04845</name>
</gene>
<feature type="domain" description="Glycoside hydrolase family 9" evidence="9">
    <location>
        <begin position="95"/>
        <end position="534"/>
    </location>
</feature>
<name>A0ABR8SVG3_9BACL</name>
<dbReference type="PROSITE" id="PS00592">
    <property type="entry name" value="GH9_2"/>
    <property type="match status" value="1"/>
</dbReference>
<feature type="active site" evidence="7">
    <location>
        <position position="513"/>
    </location>
</feature>
<evidence type="ECO:0000256" key="3">
    <source>
        <dbReference type="ARBA" id="ARBA00023277"/>
    </source>
</evidence>
<evidence type="ECO:0000256" key="2">
    <source>
        <dbReference type="ARBA" id="ARBA00022801"/>
    </source>
</evidence>
<keyword evidence="5 6" id="KW-0624">Polysaccharide degradation</keyword>
<dbReference type="Pfam" id="PF02927">
    <property type="entry name" value="CelD_N"/>
    <property type="match status" value="1"/>
</dbReference>
<organism evidence="11 12">
    <name type="scientific">Paenibacillus gallinarum</name>
    <dbReference type="NCBI Taxonomy" id="2762232"/>
    <lineage>
        <taxon>Bacteria</taxon>
        <taxon>Bacillati</taxon>
        <taxon>Bacillota</taxon>
        <taxon>Bacilli</taxon>
        <taxon>Bacillales</taxon>
        <taxon>Paenibacillaceae</taxon>
        <taxon>Paenibacillus</taxon>
    </lineage>
</organism>
<dbReference type="InterPro" id="IPR018221">
    <property type="entry name" value="Glyco_hydro_9_His_AS"/>
</dbReference>
<feature type="active site" evidence="7">
    <location>
        <position position="522"/>
    </location>
</feature>
<dbReference type="InterPro" id="IPR008928">
    <property type="entry name" value="6-hairpin_glycosidase_sf"/>
</dbReference>
<evidence type="ECO:0000256" key="1">
    <source>
        <dbReference type="ARBA" id="ARBA00007072"/>
    </source>
</evidence>
<feature type="active site" evidence="6">
    <location>
        <position position="468"/>
    </location>
</feature>
<keyword evidence="4 6" id="KW-0326">Glycosidase</keyword>
<dbReference type="InterPro" id="IPR014756">
    <property type="entry name" value="Ig_E-set"/>
</dbReference>
<keyword evidence="12" id="KW-1185">Reference proteome</keyword>
<dbReference type="InterPro" id="IPR001701">
    <property type="entry name" value="Glyco_hydro_9"/>
</dbReference>
<accession>A0ABR8SVG3</accession>
<dbReference type="InterPro" id="IPR013783">
    <property type="entry name" value="Ig-like_fold"/>
</dbReference>
<dbReference type="CDD" id="cd02850">
    <property type="entry name" value="E_set_Cellulase_N"/>
    <property type="match status" value="1"/>
</dbReference>
<evidence type="ECO:0000256" key="8">
    <source>
        <dbReference type="RuleBase" id="RU361166"/>
    </source>
</evidence>
<dbReference type="EMBL" id="JACSQL010000001">
    <property type="protein sequence ID" value="MBD7967380.1"/>
    <property type="molecule type" value="Genomic_DNA"/>
</dbReference>
<comment type="caution">
    <text evidence="11">The sequence shown here is derived from an EMBL/GenBank/DDBJ whole genome shotgun (WGS) entry which is preliminary data.</text>
</comment>
<evidence type="ECO:0000259" key="10">
    <source>
        <dbReference type="Pfam" id="PF02927"/>
    </source>
</evidence>
<evidence type="ECO:0000256" key="7">
    <source>
        <dbReference type="PROSITE-ProRule" id="PRU10060"/>
    </source>
</evidence>
<evidence type="ECO:0000313" key="12">
    <source>
        <dbReference type="Proteomes" id="UP000608071"/>
    </source>
</evidence>
<dbReference type="Pfam" id="PF00759">
    <property type="entry name" value="Glyco_hydro_9"/>
    <property type="match status" value="1"/>
</dbReference>
<dbReference type="SUPFAM" id="SSF81296">
    <property type="entry name" value="E set domains"/>
    <property type="match status" value="1"/>
</dbReference>
<keyword evidence="2 6" id="KW-0378">Hydrolase</keyword>
<dbReference type="InterPro" id="IPR033126">
    <property type="entry name" value="Glyco_hydro_9_Asp/Glu_AS"/>
</dbReference>
<reference evidence="11 12" key="1">
    <citation type="submission" date="2020-08" db="EMBL/GenBank/DDBJ databases">
        <title>A Genomic Blueprint of the Chicken Gut Microbiome.</title>
        <authorList>
            <person name="Gilroy R."/>
            <person name="Ravi A."/>
            <person name="Getino M."/>
            <person name="Pursley I."/>
            <person name="Horton D.L."/>
            <person name="Alikhan N.-F."/>
            <person name="Baker D."/>
            <person name="Gharbi K."/>
            <person name="Hall N."/>
            <person name="Watson M."/>
            <person name="Adriaenssens E.M."/>
            <person name="Foster-Nyarko E."/>
            <person name="Jarju S."/>
            <person name="Secka A."/>
            <person name="Antonio M."/>
            <person name="Oren A."/>
            <person name="Chaudhuri R."/>
            <person name="La Ragione R.M."/>
            <person name="Hildebrand F."/>
            <person name="Pallen M.J."/>
        </authorList>
    </citation>
    <scope>NUCLEOTIDE SEQUENCE [LARGE SCALE GENOMIC DNA]</scope>
    <source>
        <strain evidence="11 12">Sa2BVA9</strain>
    </source>
</reference>
<dbReference type="PANTHER" id="PTHR22298">
    <property type="entry name" value="ENDO-1,4-BETA-GLUCANASE"/>
    <property type="match status" value="1"/>
</dbReference>
<dbReference type="Gene3D" id="1.50.10.10">
    <property type="match status" value="1"/>
</dbReference>
<dbReference type="InterPro" id="IPR004197">
    <property type="entry name" value="Cellulase_Ig-like"/>
</dbReference>
<dbReference type="PROSITE" id="PS00698">
    <property type="entry name" value="GH9_3"/>
    <property type="match status" value="1"/>
</dbReference>
<evidence type="ECO:0000313" key="11">
    <source>
        <dbReference type="EMBL" id="MBD7967380.1"/>
    </source>
</evidence>
<dbReference type="GO" id="GO:0016787">
    <property type="term" value="F:hydrolase activity"/>
    <property type="evidence" value="ECO:0007669"/>
    <property type="project" value="UniProtKB-KW"/>
</dbReference>
<evidence type="ECO:0000256" key="6">
    <source>
        <dbReference type="PROSITE-ProRule" id="PRU10059"/>
    </source>
</evidence>
<keyword evidence="3 6" id="KW-0119">Carbohydrate metabolism</keyword>
<comment type="catalytic activity">
    <reaction evidence="8">
        <text>Endohydrolysis of (1-&gt;4)-beta-D-glucosidic linkages in cellulose, lichenin and cereal beta-D-glucans.</text>
        <dbReference type="EC" id="3.2.1.4"/>
    </reaction>
</comment>
<evidence type="ECO:0000259" key="9">
    <source>
        <dbReference type="Pfam" id="PF00759"/>
    </source>
</evidence>
<dbReference type="RefSeq" id="WP_191798564.1">
    <property type="nucleotide sequence ID" value="NZ_JACSQL010000001.1"/>
</dbReference>
<evidence type="ECO:0000256" key="4">
    <source>
        <dbReference type="ARBA" id="ARBA00023295"/>
    </source>
</evidence>
<comment type="similarity">
    <text evidence="1 6 8">Belongs to the glycosyl hydrolase 9 (cellulase E) family.</text>
</comment>
<protein>
    <recommendedName>
        <fullName evidence="8">Endoglucanase</fullName>
        <ecNumber evidence="8">3.2.1.4</ecNumber>
    </recommendedName>
</protein>
<dbReference type="SUPFAM" id="SSF48208">
    <property type="entry name" value="Six-hairpin glycosidases"/>
    <property type="match status" value="1"/>
</dbReference>
<feature type="domain" description="Cellulase Ig-like" evidence="10">
    <location>
        <begin position="7"/>
        <end position="78"/>
    </location>
</feature>
<dbReference type="Gene3D" id="2.60.40.10">
    <property type="entry name" value="Immunoglobulins"/>
    <property type="match status" value="1"/>
</dbReference>